<keyword evidence="2" id="KW-1185">Reference proteome</keyword>
<reference evidence="1" key="1">
    <citation type="submission" date="2022-09" db="EMBL/GenBank/DDBJ databases">
        <title>Interaction between co-microsymbionts with complementary sets of symbiotic genes in legume-rhizobium systems.</title>
        <authorList>
            <person name="Safronova V."/>
            <person name="Sazanova A."/>
            <person name="Afonin A."/>
            <person name="Chirak E."/>
        </authorList>
    </citation>
    <scope>NUCLEOTIDE SEQUENCE</scope>
    <source>
        <strain evidence="1">A18/3m</strain>
    </source>
</reference>
<evidence type="ECO:0000313" key="1">
    <source>
        <dbReference type="EMBL" id="UXN60897.1"/>
    </source>
</evidence>
<accession>A0ACD4D4W9</accession>
<dbReference type="Proteomes" id="UP001061991">
    <property type="component" value="Chromosome"/>
</dbReference>
<sequence>MANIYTKKTPKGTKYWKVQWTLKDRTGIVIKQPSKNFDNAKDAKAFKTKVETEVEGGYGDPEDLTVAGFCNRWLDDIEQDGETRSADTLRSYRNNINRLMPHIGTILLTRLTSYDLEMAYLTLRNNGHRGSKPGKGKPLATSTMASMHRVIFTAMEAARRQKLFRDNPAEDAKAPSLSKRKKARALTKDETKRLLAQADRYQAKGMVYPHIGLVARVLLATGLRRSELLGLSWSDINLDTGVVEITRTVAVDRSGNTVLRTRAKTESSLRTISVPPSIAALLRQHKIRQAEYALQWGKEYQRKPMLVFPQMDGTPMPPIEMTHKLRRLMRKVGIMDAQPCHAWRHSHGSLLVNSGATIISVAQRLGHASPRLTLETYAHPDEGDDAKATAMVSQHFAGLE</sequence>
<evidence type="ECO:0000313" key="2">
    <source>
        <dbReference type="Proteomes" id="UP001061991"/>
    </source>
</evidence>
<protein>
    <submittedName>
        <fullName evidence="1">Site-specific integrase</fullName>
    </submittedName>
</protein>
<organism evidence="1 2">
    <name type="scientific">Phyllobacterium zundukense</name>
    <dbReference type="NCBI Taxonomy" id="1867719"/>
    <lineage>
        <taxon>Bacteria</taxon>
        <taxon>Pseudomonadati</taxon>
        <taxon>Pseudomonadota</taxon>
        <taxon>Alphaproteobacteria</taxon>
        <taxon>Hyphomicrobiales</taxon>
        <taxon>Phyllobacteriaceae</taxon>
        <taxon>Phyllobacterium</taxon>
    </lineage>
</organism>
<name>A0ACD4D4W9_9HYPH</name>
<dbReference type="EMBL" id="CP104973">
    <property type="protein sequence ID" value="UXN60897.1"/>
    <property type="molecule type" value="Genomic_DNA"/>
</dbReference>
<proteinExistence type="predicted"/>
<gene>
    <name evidence="1" type="ORF">N8E88_31335</name>
</gene>